<dbReference type="Pfam" id="PF13359">
    <property type="entry name" value="DDE_Tnp_4"/>
    <property type="match status" value="1"/>
</dbReference>
<keyword evidence="9" id="KW-0472">Membrane</keyword>
<evidence type="ECO:0008006" key="14">
    <source>
        <dbReference type="Google" id="ProtNLM"/>
    </source>
</evidence>
<dbReference type="PANTHER" id="PTHR22930:SF293">
    <property type="entry name" value="PROTEIN ALP1-LIKE"/>
    <property type="match status" value="1"/>
</dbReference>
<dbReference type="Pfam" id="PF26138">
    <property type="entry name" value="DUF8040"/>
    <property type="match status" value="1"/>
</dbReference>
<protein>
    <recommendedName>
        <fullName evidence="14">Protein ALP1-like</fullName>
    </recommendedName>
</protein>
<keyword evidence="9" id="KW-0812">Transmembrane</keyword>
<feature type="domain" description="DUF8040" evidence="11">
    <location>
        <begin position="59"/>
        <end position="150"/>
    </location>
</feature>
<keyword evidence="6" id="KW-0378">Hydrolase</keyword>
<feature type="domain" description="DDE Tnp4" evidence="10">
    <location>
        <begin position="181"/>
        <end position="340"/>
    </location>
</feature>
<comment type="cofactor">
    <cofactor evidence="1">
        <name>a divalent metal cation</name>
        <dbReference type="ChEBI" id="CHEBI:60240"/>
    </cofactor>
</comment>
<evidence type="ECO:0000256" key="5">
    <source>
        <dbReference type="ARBA" id="ARBA00022723"/>
    </source>
</evidence>
<organism evidence="12 13">
    <name type="scientific">Zingiber officinale</name>
    <name type="common">Ginger</name>
    <name type="synonym">Amomum zingiber</name>
    <dbReference type="NCBI Taxonomy" id="94328"/>
    <lineage>
        <taxon>Eukaryota</taxon>
        <taxon>Viridiplantae</taxon>
        <taxon>Streptophyta</taxon>
        <taxon>Embryophyta</taxon>
        <taxon>Tracheophyta</taxon>
        <taxon>Spermatophyta</taxon>
        <taxon>Magnoliopsida</taxon>
        <taxon>Liliopsida</taxon>
        <taxon>Zingiberales</taxon>
        <taxon>Zingiberaceae</taxon>
        <taxon>Zingiber</taxon>
    </lineage>
</organism>
<evidence type="ECO:0000256" key="1">
    <source>
        <dbReference type="ARBA" id="ARBA00001968"/>
    </source>
</evidence>
<keyword evidence="13" id="KW-1185">Reference proteome</keyword>
<sequence>MARLPITEQQRKLKKLLLLQQTTNNMLVLLFALYYVLICSYLRDNVRHIKTKEEKRVNRMRWMCRLTMDCDSACISQLLMDRATFRILCDMVANIGGLKPTKNTSIEEVVAMFIYTLAHHKKSRTISLLFYRSTKTVSRQFHQVLNAILKLYPTLLKKPEPITQDCQDEKWKCFQGCLGALDGTLIKVTPPIEDKPRYRTRKGCISTNVLGVCCPNMQFIYVLPGWEGSAHDGRVLRDAISRPHGLRVPRGCYYLVDSGYCNANGFLVPYRGQQYHLKEFDGHRLETPEEYFNMKHSKARNVIERCFGLLKGRWKILASPSFFSIQTQIRIIMACCLMHNLIRKFMSFDPQESLIADEEEKYDGGSDDEEVEYITQINPSNEWSSFRNNMTTNMYNTWSTRHSDNTHPNAVGLRDFKFPYLRKLDIVWGKDRDTGLSAEDVVDASMDSNWQKNLNVSSSSDNEDEPVLDILSQGSPSKSKPESLGGEKMQEVIAELLNIGISPMDVLLDFYLVLVNMASGV</sequence>
<keyword evidence="4" id="KW-0540">Nuclease</keyword>
<keyword evidence="5" id="KW-0479">Metal-binding</keyword>
<comment type="similarity">
    <text evidence="3">Belongs to the HARBI1 family.</text>
</comment>
<dbReference type="PANTHER" id="PTHR22930">
    <property type="match status" value="1"/>
</dbReference>
<dbReference type="InterPro" id="IPR058353">
    <property type="entry name" value="DUF8040"/>
</dbReference>
<dbReference type="GO" id="GO:0016787">
    <property type="term" value="F:hydrolase activity"/>
    <property type="evidence" value="ECO:0007669"/>
    <property type="project" value="UniProtKB-KW"/>
</dbReference>
<feature type="transmembrane region" description="Helical" evidence="9">
    <location>
        <begin position="25"/>
        <end position="42"/>
    </location>
</feature>
<evidence type="ECO:0000313" key="13">
    <source>
        <dbReference type="Proteomes" id="UP000734854"/>
    </source>
</evidence>
<evidence type="ECO:0000259" key="10">
    <source>
        <dbReference type="Pfam" id="PF13359"/>
    </source>
</evidence>
<gene>
    <name evidence="12" type="ORF">ZIOFF_016075</name>
</gene>
<comment type="caution">
    <text evidence="12">The sequence shown here is derived from an EMBL/GenBank/DDBJ whole genome shotgun (WGS) entry which is preliminary data.</text>
</comment>
<evidence type="ECO:0000259" key="11">
    <source>
        <dbReference type="Pfam" id="PF26138"/>
    </source>
</evidence>
<accession>A0A8J5I189</accession>
<dbReference type="GO" id="GO:0046872">
    <property type="term" value="F:metal ion binding"/>
    <property type="evidence" value="ECO:0007669"/>
    <property type="project" value="UniProtKB-KW"/>
</dbReference>
<dbReference type="GO" id="GO:0004518">
    <property type="term" value="F:nuclease activity"/>
    <property type="evidence" value="ECO:0007669"/>
    <property type="project" value="UniProtKB-KW"/>
</dbReference>
<evidence type="ECO:0000256" key="2">
    <source>
        <dbReference type="ARBA" id="ARBA00004123"/>
    </source>
</evidence>
<keyword evidence="7" id="KW-0539">Nucleus</keyword>
<evidence type="ECO:0000256" key="7">
    <source>
        <dbReference type="ARBA" id="ARBA00023242"/>
    </source>
</evidence>
<evidence type="ECO:0000313" key="12">
    <source>
        <dbReference type="EMBL" id="KAG6526098.1"/>
    </source>
</evidence>
<evidence type="ECO:0000256" key="4">
    <source>
        <dbReference type="ARBA" id="ARBA00022722"/>
    </source>
</evidence>
<dbReference type="Proteomes" id="UP000734854">
    <property type="component" value="Unassembled WGS sequence"/>
</dbReference>
<evidence type="ECO:0000256" key="9">
    <source>
        <dbReference type="SAM" id="Phobius"/>
    </source>
</evidence>
<dbReference type="EMBL" id="JACMSC010000004">
    <property type="protein sequence ID" value="KAG6526098.1"/>
    <property type="molecule type" value="Genomic_DNA"/>
</dbReference>
<name>A0A8J5I189_ZINOF</name>
<evidence type="ECO:0000256" key="6">
    <source>
        <dbReference type="ARBA" id="ARBA00022801"/>
    </source>
</evidence>
<dbReference type="GO" id="GO:0005634">
    <property type="term" value="C:nucleus"/>
    <property type="evidence" value="ECO:0007669"/>
    <property type="project" value="UniProtKB-SubCell"/>
</dbReference>
<dbReference type="InterPro" id="IPR045249">
    <property type="entry name" value="HARBI1-like"/>
</dbReference>
<comment type="subcellular location">
    <subcellularLocation>
        <location evidence="2">Nucleus</location>
    </subcellularLocation>
</comment>
<evidence type="ECO:0000256" key="3">
    <source>
        <dbReference type="ARBA" id="ARBA00006958"/>
    </source>
</evidence>
<evidence type="ECO:0000256" key="8">
    <source>
        <dbReference type="SAM" id="MobiDB-lite"/>
    </source>
</evidence>
<keyword evidence="9" id="KW-1133">Transmembrane helix</keyword>
<reference evidence="12 13" key="1">
    <citation type="submission" date="2020-08" db="EMBL/GenBank/DDBJ databases">
        <title>Plant Genome Project.</title>
        <authorList>
            <person name="Zhang R.-G."/>
        </authorList>
    </citation>
    <scope>NUCLEOTIDE SEQUENCE [LARGE SCALE GENOMIC DNA]</scope>
    <source>
        <tissue evidence="12">Rhizome</tissue>
    </source>
</reference>
<feature type="region of interest" description="Disordered" evidence="8">
    <location>
        <begin position="454"/>
        <end position="486"/>
    </location>
</feature>
<proteinExistence type="inferred from homology"/>
<dbReference type="InterPro" id="IPR027806">
    <property type="entry name" value="HARBI1_dom"/>
</dbReference>
<dbReference type="AlphaFoldDB" id="A0A8J5I189"/>